<keyword evidence="4" id="KW-1185">Reference proteome</keyword>
<protein>
    <submittedName>
        <fullName evidence="3">Ankyrin</fullName>
    </submittedName>
</protein>
<keyword evidence="2" id="KW-0040">ANK repeat</keyword>
<proteinExistence type="predicted"/>
<dbReference type="Proteomes" id="UP000193642">
    <property type="component" value="Unassembled WGS sequence"/>
</dbReference>
<dbReference type="InterPro" id="IPR036770">
    <property type="entry name" value="Ankyrin_rpt-contain_sf"/>
</dbReference>
<evidence type="ECO:0000256" key="2">
    <source>
        <dbReference type="PROSITE-ProRule" id="PRU00023"/>
    </source>
</evidence>
<accession>A0A1Y2CDW6</accession>
<dbReference type="SUPFAM" id="SSF48403">
    <property type="entry name" value="Ankyrin repeat"/>
    <property type="match status" value="1"/>
</dbReference>
<name>A0A1Y2CDW6_9FUNG</name>
<dbReference type="EMBL" id="MCGO01000020">
    <property type="protein sequence ID" value="ORY45258.1"/>
    <property type="molecule type" value="Genomic_DNA"/>
</dbReference>
<organism evidence="3 4">
    <name type="scientific">Rhizoclosmatium globosum</name>
    <dbReference type="NCBI Taxonomy" id="329046"/>
    <lineage>
        <taxon>Eukaryota</taxon>
        <taxon>Fungi</taxon>
        <taxon>Fungi incertae sedis</taxon>
        <taxon>Chytridiomycota</taxon>
        <taxon>Chytridiomycota incertae sedis</taxon>
        <taxon>Chytridiomycetes</taxon>
        <taxon>Chytridiales</taxon>
        <taxon>Chytriomycetaceae</taxon>
        <taxon>Rhizoclosmatium</taxon>
    </lineage>
</organism>
<dbReference type="InterPro" id="IPR051642">
    <property type="entry name" value="SWI6-like"/>
</dbReference>
<evidence type="ECO:0000256" key="1">
    <source>
        <dbReference type="ARBA" id="ARBA00022737"/>
    </source>
</evidence>
<dbReference type="PANTHER" id="PTHR43828:SF3">
    <property type="entry name" value="CHROMO DOMAIN-CONTAINING PROTEIN"/>
    <property type="match status" value="1"/>
</dbReference>
<feature type="repeat" description="ANK" evidence="2">
    <location>
        <begin position="262"/>
        <end position="294"/>
    </location>
</feature>
<dbReference type="GO" id="GO:0033309">
    <property type="term" value="C:SBF transcription complex"/>
    <property type="evidence" value="ECO:0007669"/>
    <property type="project" value="TreeGrafter"/>
</dbReference>
<gene>
    <name evidence="3" type="ORF">BCR33DRAFT_679174</name>
</gene>
<dbReference type="OrthoDB" id="6718656at2759"/>
<dbReference type="Pfam" id="PF00023">
    <property type="entry name" value="Ank"/>
    <property type="match status" value="2"/>
</dbReference>
<dbReference type="PROSITE" id="PS50297">
    <property type="entry name" value="ANK_REP_REGION"/>
    <property type="match status" value="1"/>
</dbReference>
<dbReference type="PANTHER" id="PTHR43828">
    <property type="entry name" value="ASPARAGINASE"/>
    <property type="match status" value="1"/>
</dbReference>
<dbReference type="AlphaFoldDB" id="A0A1Y2CDW6"/>
<dbReference type="InterPro" id="IPR002110">
    <property type="entry name" value="Ankyrin_rpt"/>
</dbReference>
<comment type="caution">
    <text evidence="3">The sequence shown here is derived from an EMBL/GenBank/DDBJ whole genome shotgun (WGS) entry which is preliminary data.</text>
</comment>
<keyword evidence="1" id="KW-0677">Repeat</keyword>
<reference evidence="3 4" key="1">
    <citation type="submission" date="2016-07" db="EMBL/GenBank/DDBJ databases">
        <title>Pervasive Adenine N6-methylation of Active Genes in Fungi.</title>
        <authorList>
            <consortium name="DOE Joint Genome Institute"/>
            <person name="Mondo S.J."/>
            <person name="Dannebaum R.O."/>
            <person name="Kuo R.C."/>
            <person name="Labutti K."/>
            <person name="Haridas S."/>
            <person name="Kuo A."/>
            <person name="Salamov A."/>
            <person name="Ahrendt S.R."/>
            <person name="Lipzen A."/>
            <person name="Sullivan W."/>
            <person name="Andreopoulos W.B."/>
            <person name="Clum A."/>
            <person name="Lindquist E."/>
            <person name="Daum C."/>
            <person name="Ramamoorthy G.K."/>
            <person name="Gryganskyi A."/>
            <person name="Culley D."/>
            <person name="Magnuson J.K."/>
            <person name="James T.Y."/>
            <person name="O'Malley M.A."/>
            <person name="Stajich J.E."/>
            <person name="Spatafora J.W."/>
            <person name="Visel A."/>
            <person name="Grigoriev I.V."/>
        </authorList>
    </citation>
    <scope>NUCLEOTIDE SEQUENCE [LARGE SCALE GENOMIC DNA]</scope>
    <source>
        <strain evidence="3 4">JEL800</strain>
    </source>
</reference>
<dbReference type="GO" id="GO:0030907">
    <property type="term" value="C:MBF transcription complex"/>
    <property type="evidence" value="ECO:0007669"/>
    <property type="project" value="TreeGrafter"/>
</dbReference>
<dbReference type="STRING" id="329046.A0A1Y2CDW6"/>
<dbReference type="SMART" id="SM00248">
    <property type="entry name" value="ANK"/>
    <property type="match status" value="2"/>
</dbReference>
<evidence type="ECO:0000313" key="3">
    <source>
        <dbReference type="EMBL" id="ORY45258.1"/>
    </source>
</evidence>
<dbReference type="Gene3D" id="1.25.40.20">
    <property type="entry name" value="Ankyrin repeat-containing domain"/>
    <property type="match status" value="1"/>
</dbReference>
<dbReference type="GO" id="GO:0045944">
    <property type="term" value="P:positive regulation of transcription by RNA polymerase II"/>
    <property type="evidence" value="ECO:0007669"/>
    <property type="project" value="UniProtKB-ARBA"/>
</dbReference>
<dbReference type="PROSITE" id="PS50088">
    <property type="entry name" value="ANK_REPEAT"/>
    <property type="match status" value="1"/>
</dbReference>
<evidence type="ECO:0000313" key="4">
    <source>
        <dbReference type="Proteomes" id="UP000193642"/>
    </source>
</evidence>
<sequence>MRMNMELGNAVFLTNHLDTDEWASSKPAKLVYDPSYDARTPAHRPVLNLEATPPPSEYIPSTFTRDQLQREVILAIHANKPTSEILHLLRDASIPLPEDTDPSTLPYPNPNMILDARQHTALHWAATFARTQLVETLLSYHANPCAMNLNLETPLMRASCSRSAYDAQNYDTLLTLLAPISARQKDQAGQTVLHKIAVSASNNAGDQIAQTYYMKCIVEWIDDGGFLSWLNPKDTVSSLGADVYKSKVKSVVAGFVNARDERGDTALHVAVRGRCVGIVRLLVKLGASTELWNEEGEKPGDLCDEDDSVMIEALRFWSLAGGRRNRGRYQPEEEYPLDQFEQQIEACQLEITNLHRSQTRLERLHQSSLDLAKKFKQTAFRPIIKPTISLERFSTSPATSVTCPYMNRIQLLHHQRNFPPFNFLQQPLQQLTEGHQPQTVTMRAPHP</sequence>